<feature type="region of interest" description="Disordered" evidence="1">
    <location>
        <begin position="9"/>
        <end position="33"/>
    </location>
</feature>
<name>F3GI75_PSESJ</name>
<dbReference type="AlphaFoldDB" id="F3GI75"/>
<dbReference type="Proteomes" id="UP000004986">
    <property type="component" value="Unassembled WGS sequence"/>
</dbReference>
<dbReference type="EMBL" id="AEAI01001773">
    <property type="protein sequence ID" value="EGH46778.1"/>
    <property type="molecule type" value="Genomic_DNA"/>
</dbReference>
<proteinExistence type="predicted"/>
<organism evidence="2 3">
    <name type="scientific">Pseudomonas syringae pv. pisi str. 1704B</name>
    <dbReference type="NCBI Taxonomy" id="629263"/>
    <lineage>
        <taxon>Bacteria</taxon>
        <taxon>Pseudomonadati</taxon>
        <taxon>Pseudomonadota</taxon>
        <taxon>Gammaproteobacteria</taxon>
        <taxon>Pseudomonadales</taxon>
        <taxon>Pseudomonadaceae</taxon>
        <taxon>Pseudomonas</taxon>
        <taxon>Pseudomonas syringae</taxon>
    </lineage>
</organism>
<reference evidence="2 3" key="1">
    <citation type="journal article" date="2011" name="PLoS Pathog.">
        <title>Dynamic evolution of pathogenicity revealed by sequencing and comparative genomics of 19 Pseudomonas syringae isolates.</title>
        <authorList>
            <person name="Baltrus D.A."/>
            <person name="Nishimura M.T."/>
            <person name="Romanchuk A."/>
            <person name="Chang J.H."/>
            <person name="Mukhtar M.S."/>
            <person name="Cherkis K."/>
            <person name="Roach J."/>
            <person name="Grant S.R."/>
            <person name="Jones C.D."/>
            <person name="Dangl J.L."/>
        </authorList>
    </citation>
    <scope>NUCLEOTIDE SEQUENCE [LARGE SCALE GENOMIC DNA]</scope>
    <source>
        <strain evidence="2 3">1704B</strain>
    </source>
</reference>
<dbReference type="HOGENOM" id="CLU_3383385_0_0_6"/>
<gene>
    <name evidence="2" type="ORF">PSYPI_32568</name>
</gene>
<dbReference type="BioCyc" id="PSYR629263:G11X0-5913-MONOMER"/>
<evidence type="ECO:0000313" key="3">
    <source>
        <dbReference type="Proteomes" id="UP000004986"/>
    </source>
</evidence>
<accession>F3GI75</accession>
<comment type="caution">
    <text evidence="2">The sequence shown here is derived from an EMBL/GenBank/DDBJ whole genome shotgun (WGS) entry which is preliminary data.</text>
</comment>
<keyword evidence="3" id="KW-1185">Reference proteome</keyword>
<protein>
    <submittedName>
        <fullName evidence="2">PhoH-like protein</fullName>
    </submittedName>
</protein>
<evidence type="ECO:0000313" key="2">
    <source>
        <dbReference type="EMBL" id="EGH46778.1"/>
    </source>
</evidence>
<sequence length="33" mass="3896">MQRIVEAYERFDDRLSDGPSGNNSYPRDKHRDA</sequence>
<evidence type="ECO:0000256" key="1">
    <source>
        <dbReference type="SAM" id="MobiDB-lite"/>
    </source>
</evidence>